<name>A0A0S2FE41_LYSAN</name>
<gene>
    <name evidence="2" type="ORF">LA76x_3698</name>
</gene>
<proteinExistence type="predicted"/>
<dbReference type="EMBL" id="CP011129">
    <property type="protein sequence ID" value="ALN81820.1"/>
    <property type="molecule type" value="Genomic_DNA"/>
</dbReference>
<dbReference type="RefSeq" id="WP_057918759.1">
    <property type="nucleotide sequence ID" value="NZ_CP011129.1"/>
</dbReference>
<keyword evidence="1" id="KW-0732">Signal</keyword>
<dbReference type="KEGG" id="lab:LA76x_3698"/>
<dbReference type="PATRIC" id="fig|84531.8.peg.3716"/>
<sequence length="80" mass="8661">MNATLRIAVLSLSVLGLAACAGTQTKSSYAEPSVSKHAVAGMSRDDYYVSAVERLAKRRGIEVVWVNPPDRRTMGGHQEE</sequence>
<feature type="signal peptide" evidence="1">
    <location>
        <begin position="1"/>
        <end position="21"/>
    </location>
</feature>
<protein>
    <recommendedName>
        <fullName evidence="4">Lipoprotein</fullName>
    </recommendedName>
</protein>
<evidence type="ECO:0000313" key="3">
    <source>
        <dbReference type="Proteomes" id="UP000060787"/>
    </source>
</evidence>
<keyword evidence="3" id="KW-1185">Reference proteome</keyword>
<accession>A0A0S2FE41</accession>
<feature type="chain" id="PRO_5006597508" description="Lipoprotein" evidence="1">
    <location>
        <begin position="22"/>
        <end position="80"/>
    </location>
</feature>
<reference evidence="2 3" key="1">
    <citation type="journal article" date="2015" name="BMC Genomics">
        <title>Comparative genomics and metabolic profiling of the genus Lysobacter.</title>
        <authorList>
            <person name="de Bruijn I."/>
            <person name="Cheng X."/>
            <person name="de Jager V."/>
            <person name="Exposito R.G."/>
            <person name="Watrous J."/>
            <person name="Patel N."/>
            <person name="Postma J."/>
            <person name="Dorrestein P.C."/>
            <person name="Kobayashi D."/>
            <person name="Raaijmakers J.M."/>
        </authorList>
    </citation>
    <scope>NUCLEOTIDE SEQUENCE [LARGE SCALE GENOMIC DNA]</scope>
    <source>
        <strain evidence="2 3">76</strain>
    </source>
</reference>
<evidence type="ECO:0000313" key="2">
    <source>
        <dbReference type="EMBL" id="ALN81820.1"/>
    </source>
</evidence>
<dbReference type="AlphaFoldDB" id="A0A0S2FE41"/>
<organism evidence="2 3">
    <name type="scientific">Lysobacter antibioticus</name>
    <dbReference type="NCBI Taxonomy" id="84531"/>
    <lineage>
        <taxon>Bacteria</taxon>
        <taxon>Pseudomonadati</taxon>
        <taxon>Pseudomonadota</taxon>
        <taxon>Gammaproteobacteria</taxon>
        <taxon>Lysobacterales</taxon>
        <taxon>Lysobacteraceae</taxon>
        <taxon>Lysobacter</taxon>
    </lineage>
</organism>
<dbReference type="Proteomes" id="UP000060787">
    <property type="component" value="Chromosome"/>
</dbReference>
<dbReference type="PROSITE" id="PS51257">
    <property type="entry name" value="PROKAR_LIPOPROTEIN"/>
    <property type="match status" value="1"/>
</dbReference>
<evidence type="ECO:0008006" key="4">
    <source>
        <dbReference type="Google" id="ProtNLM"/>
    </source>
</evidence>
<evidence type="ECO:0000256" key="1">
    <source>
        <dbReference type="SAM" id="SignalP"/>
    </source>
</evidence>